<sequence length="322" mass="35232">MICRAFKRASLAIHTRPQPLSQQPSQHLSTDPSDPLTTRLYTHLQTHRYDRLVSEFRKAKESKTPLSLSSYRALLLGCLHLGDAQTATKILQDAERSFPLNSIDKDLYVIALQAAAANPDGKEGVRNVIRLIGEFQDKLDDHPDAYVTVAETLLRTGDGEHAEAAGLLLNRLGEGGDERVLGLKMMAYSIQKDHESLLTLLTTIRSNPTPPTFTLQSLIFQSLITCTTLPDRFTHAAQSFTALLKHASQTSAQAMNDATTAIMNALAQKGDVETAMRIRKGIRGALMGGNPLKTSTFDIVEPADVGVLKVVLAVTERQYDGS</sequence>
<feature type="region of interest" description="Disordered" evidence="1">
    <location>
        <begin position="16"/>
        <end position="37"/>
    </location>
</feature>
<evidence type="ECO:0000256" key="1">
    <source>
        <dbReference type="SAM" id="MobiDB-lite"/>
    </source>
</evidence>
<dbReference type="InterPro" id="IPR011990">
    <property type="entry name" value="TPR-like_helical_dom_sf"/>
</dbReference>
<dbReference type="AlphaFoldDB" id="A0AAD5S100"/>
<feature type="compositionally biased region" description="Low complexity" evidence="1">
    <location>
        <begin position="17"/>
        <end position="29"/>
    </location>
</feature>
<gene>
    <name evidence="2" type="ORF">HK097_004912</name>
</gene>
<organism evidence="2 3">
    <name type="scientific">Rhizophlyctis rosea</name>
    <dbReference type="NCBI Taxonomy" id="64517"/>
    <lineage>
        <taxon>Eukaryota</taxon>
        <taxon>Fungi</taxon>
        <taxon>Fungi incertae sedis</taxon>
        <taxon>Chytridiomycota</taxon>
        <taxon>Chytridiomycota incertae sedis</taxon>
        <taxon>Chytridiomycetes</taxon>
        <taxon>Rhizophlyctidales</taxon>
        <taxon>Rhizophlyctidaceae</taxon>
        <taxon>Rhizophlyctis</taxon>
    </lineage>
</organism>
<accession>A0AAD5S100</accession>
<evidence type="ECO:0000313" key="3">
    <source>
        <dbReference type="Proteomes" id="UP001212841"/>
    </source>
</evidence>
<protein>
    <submittedName>
        <fullName evidence="2">Uncharacterized protein</fullName>
    </submittedName>
</protein>
<dbReference type="EMBL" id="JADGJD010002312">
    <property type="protein sequence ID" value="KAJ3033296.1"/>
    <property type="molecule type" value="Genomic_DNA"/>
</dbReference>
<name>A0AAD5S100_9FUNG</name>
<comment type="caution">
    <text evidence="2">The sequence shown here is derived from an EMBL/GenBank/DDBJ whole genome shotgun (WGS) entry which is preliminary data.</text>
</comment>
<dbReference type="Gene3D" id="1.25.40.10">
    <property type="entry name" value="Tetratricopeptide repeat domain"/>
    <property type="match status" value="1"/>
</dbReference>
<evidence type="ECO:0000313" key="2">
    <source>
        <dbReference type="EMBL" id="KAJ3033296.1"/>
    </source>
</evidence>
<keyword evidence="3" id="KW-1185">Reference proteome</keyword>
<dbReference type="Proteomes" id="UP001212841">
    <property type="component" value="Unassembled WGS sequence"/>
</dbReference>
<feature type="non-terminal residue" evidence="2">
    <location>
        <position position="1"/>
    </location>
</feature>
<proteinExistence type="predicted"/>
<reference evidence="2" key="1">
    <citation type="submission" date="2020-05" db="EMBL/GenBank/DDBJ databases">
        <title>Phylogenomic resolution of chytrid fungi.</title>
        <authorList>
            <person name="Stajich J.E."/>
            <person name="Amses K."/>
            <person name="Simmons R."/>
            <person name="Seto K."/>
            <person name="Myers J."/>
            <person name="Bonds A."/>
            <person name="Quandt C.A."/>
            <person name="Barry K."/>
            <person name="Liu P."/>
            <person name="Grigoriev I."/>
            <person name="Longcore J.E."/>
            <person name="James T.Y."/>
        </authorList>
    </citation>
    <scope>NUCLEOTIDE SEQUENCE</scope>
    <source>
        <strain evidence="2">JEL0318</strain>
    </source>
</reference>